<dbReference type="SUPFAM" id="SSF50978">
    <property type="entry name" value="WD40 repeat-like"/>
    <property type="match status" value="1"/>
</dbReference>
<keyword evidence="2" id="KW-0677">Repeat</keyword>
<keyword evidence="1 3" id="KW-0853">WD repeat</keyword>
<feature type="compositionally biased region" description="Low complexity" evidence="4">
    <location>
        <begin position="60"/>
        <end position="74"/>
    </location>
</feature>
<keyword evidence="6" id="KW-1185">Reference proteome</keyword>
<feature type="region of interest" description="Disordered" evidence="4">
    <location>
        <begin position="19"/>
        <end position="184"/>
    </location>
</feature>
<dbReference type="SMART" id="SM00320">
    <property type="entry name" value="WD40"/>
    <property type="match status" value="6"/>
</dbReference>
<dbReference type="PROSITE" id="PS50082">
    <property type="entry name" value="WD_REPEATS_2"/>
    <property type="match status" value="3"/>
</dbReference>
<evidence type="ECO:0008006" key="7">
    <source>
        <dbReference type="Google" id="ProtNLM"/>
    </source>
</evidence>
<feature type="region of interest" description="Disordered" evidence="4">
    <location>
        <begin position="641"/>
        <end position="663"/>
    </location>
</feature>
<sequence length="663" mass="73149">MEDEAEIYDGIRAQFPLAFGKQSKSQTPIESIHNATRRPASAVASENPSSSISNNKTNDLPSISSSSRSWLDSLKNPKRNPRSSFGINENSKNIAKEDELVGPPRPPVDENDALIGPPRPPPESAEKEEDDDDDGAMIGPPRPLGGNEEDDEPIIGPPRPPPDPAESDSDDDMDGEPEDDRYRIPMSNEIVLKGHTKVVSALAVDHTGSRVLSGSYDYTVRMYDFQGMNARLQSFRQLEPFEGHQIRGLSWSPTSDRFLCVTGSAQAKIYDRDGLTLGEFVKGDMYIRDLKNTKGHISGLTCGEWHPKSKETILTSSEDGSLRIWDVNDFKSQKQVIKPKLARPGRVPVTTCTWDCEGKKIAGGIGDGSIQIWSIKAGWGSRPDISVANGHSDDITGLKFSSDGQILLSRSFDGSLKVWDVRKMKESLRVFDDLPNNYAQTNIAFSPDEQLFLSGTSVERDSTTGGLLCFFDRQKLELVSTVGISPTCSVVQCAWHPRLNQILATAGDKHEGGTHVLYDPTVSDRGALVCVERAPRKKSVDDFQAQPVIQNPHALPMFRDQPSRKRQREKMLKDPLKSHKPELPMNGPGFGGRVGTTKGSLLTQYLLKQGGLIKETWMEEDPREAILKYADVAAKDPKYIAPAYADTQPETVFAESDSEDEEK</sequence>
<dbReference type="PROSITE" id="PS50294">
    <property type="entry name" value="WD_REPEATS_REGION"/>
    <property type="match status" value="3"/>
</dbReference>
<feature type="repeat" description="WD" evidence="3">
    <location>
        <begin position="293"/>
        <end position="335"/>
    </location>
</feature>
<evidence type="ECO:0000256" key="2">
    <source>
        <dbReference type="ARBA" id="ARBA00022737"/>
    </source>
</evidence>
<dbReference type="EMBL" id="OU503049">
    <property type="protein sequence ID" value="CAI9776643.1"/>
    <property type="molecule type" value="Genomic_DNA"/>
</dbReference>
<dbReference type="PANTHER" id="PTHR16017">
    <property type="entry name" value="GASTRULATION DEFECTIVE PROTEIN 1-RELATED"/>
    <property type="match status" value="1"/>
</dbReference>
<accession>A0AAD1ZVY7</accession>
<feature type="compositionally biased region" description="Polar residues" evidence="4">
    <location>
        <begin position="82"/>
        <end position="93"/>
    </location>
</feature>
<dbReference type="PRINTS" id="PR00320">
    <property type="entry name" value="GPROTEINBRPT"/>
</dbReference>
<feature type="compositionally biased region" description="Pro residues" evidence="4">
    <location>
        <begin position="155"/>
        <end position="164"/>
    </location>
</feature>
<dbReference type="CDD" id="cd00200">
    <property type="entry name" value="WD40"/>
    <property type="match status" value="1"/>
</dbReference>
<dbReference type="InterPro" id="IPR015943">
    <property type="entry name" value="WD40/YVTN_repeat-like_dom_sf"/>
</dbReference>
<dbReference type="InterPro" id="IPR036322">
    <property type="entry name" value="WD40_repeat_dom_sf"/>
</dbReference>
<dbReference type="InterPro" id="IPR051858">
    <property type="entry name" value="WD_repeat_GAD-1"/>
</dbReference>
<feature type="repeat" description="WD" evidence="3">
    <location>
        <begin position="192"/>
        <end position="233"/>
    </location>
</feature>
<reference evidence="5" key="1">
    <citation type="submission" date="2023-05" db="EMBL/GenBank/DDBJ databases">
        <authorList>
            <person name="Huff M."/>
        </authorList>
    </citation>
    <scope>NUCLEOTIDE SEQUENCE</scope>
</reference>
<dbReference type="FunFam" id="2.130.10.10:FF:000245">
    <property type="entry name" value="WD repeat-containing protein 70"/>
    <property type="match status" value="1"/>
</dbReference>
<dbReference type="InterPro" id="IPR001680">
    <property type="entry name" value="WD40_rpt"/>
</dbReference>
<evidence type="ECO:0000256" key="1">
    <source>
        <dbReference type="ARBA" id="ARBA00022574"/>
    </source>
</evidence>
<evidence type="ECO:0000313" key="6">
    <source>
        <dbReference type="Proteomes" id="UP000834106"/>
    </source>
</evidence>
<protein>
    <recommendedName>
        <fullName evidence="7">Transducin/WD40 repeat-like superfamily protein</fullName>
    </recommendedName>
</protein>
<feature type="compositionally biased region" description="Polar residues" evidence="4">
    <location>
        <begin position="44"/>
        <end position="59"/>
    </location>
</feature>
<dbReference type="Pfam" id="PF00400">
    <property type="entry name" value="WD40"/>
    <property type="match status" value="4"/>
</dbReference>
<name>A0AAD1ZVY7_9LAMI</name>
<dbReference type="FunFam" id="2.130.10.10:FF:000469">
    <property type="entry name" value="Nucleotide binding protein"/>
    <property type="match status" value="1"/>
</dbReference>
<evidence type="ECO:0000256" key="4">
    <source>
        <dbReference type="SAM" id="MobiDB-lite"/>
    </source>
</evidence>
<feature type="region of interest" description="Disordered" evidence="4">
    <location>
        <begin position="559"/>
        <end position="588"/>
    </location>
</feature>
<dbReference type="Proteomes" id="UP000834106">
    <property type="component" value="Chromosome 14"/>
</dbReference>
<evidence type="ECO:0000256" key="3">
    <source>
        <dbReference type="PROSITE-ProRule" id="PRU00221"/>
    </source>
</evidence>
<dbReference type="Gene3D" id="2.130.10.10">
    <property type="entry name" value="YVTN repeat-like/Quinoprotein amine dehydrogenase"/>
    <property type="match status" value="2"/>
</dbReference>
<dbReference type="GO" id="GO:0005634">
    <property type="term" value="C:nucleus"/>
    <property type="evidence" value="ECO:0007669"/>
    <property type="project" value="TreeGrafter"/>
</dbReference>
<gene>
    <name evidence="5" type="ORF">FPE_LOCUS24073</name>
</gene>
<dbReference type="GO" id="GO:0035861">
    <property type="term" value="C:site of double-strand break"/>
    <property type="evidence" value="ECO:0007669"/>
    <property type="project" value="TreeGrafter"/>
</dbReference>
<dbReference type="InterPro" id="IPR019775">
    <property type="entry name" value="WD40_repeat_CS"/>
</dbReference>
<dbReference type="AlphaFoldDB" id="A0AAD1ZVY7"/>
<proteinExistence type="predicted"/>
<feature type="repeat" description="WD" evidence="3">
    <location>
        <begin position="388"/>
        <end position="429"/>
    </location>
</feature>
<dbReference type="PROSITE" id="PS00678">
    <property type="entry name" value="WD_REPEATS_1"/>
    <property type="match status" value="1"/>
</dbReference>
<feature type="compositionally biased region" description="Basic and acidic residues" evidence="4">
    <location>
        <begin position="569"/>
        <end position="582"/>
    </location>
</feature>
<feature type="compositionally biased region" description="Acidic residues" evidence="4">
    <location>
        <begin position="165"/>
        <end position="179"/>
    </location>
</feature>
<evidence type="ECO:0000313" key="5">
    <source>
        <dbReference type="EMBL" id="CAI9776643.1"/>
    </source>
</evidence>
<feature type="compositionally biased region" description="Acidic residues" evidence="4">
    <location>
        <begin position="126"/>
        <end position="135"/>
    </location>
</feature>
<dbReference type="InterPro" id="IPR020472">
    <property type="entry name" value="WD40_PAC1"/>
</dbReference>
<organism evidence="5 6">
    <name type="scientific">Fraxinus pennsylvanica</name>
    <dbReference type="NCBI Taxonomy" id="56036"/>
    <lineage>
        <taxon>Eukaryota</taxon>
        <taxon>Viridiplantae</taxon>
        <taxon>Streptophyta</taxon>
        <taxon>Embryophyta</taxon>
        <taxon>Tracheophyta</taxon>
        <taxon>Spermatophyta</taxon>
        <taxon>Magnoliopsida</taxon>
        <taxon>eudicotyledons</taxon>
        <taxon>Gunneridae</taxon>
        <taxon>Pentapetalae</taxon>
        <taxon>asterids</taxon>
        <taxon>lamiids</taxon>
        <taxon>Lamiales</taxon>
        <taxon>Oleaceae</taxon>
        <taxon>Oleeae</taxon>
        <taxon>Fraxinus</taxon>
    </lineage>
</organism>
<dbReference type="PANTHER" id="PTHR16017:SF0">
    <property type="entry name" value="WD REPEAT-CONTAINING PROTEIN 70"/>
    <property type="match status" value="1"/>
</dbReference>